<evidence type="ECO:0000313" key="3">
    <source>
        <dbReference type="Proteomes" id="UP000707451"/>
    </source>
</evidence>
<name>A0A9P8BVA8_9FUNG</name>
<dbReference type="Gene3D" id="3.60.21.70">
    <property type="entry name" value="PhoD-like phosphatase"/>
    <property type="match status" value="1"/>
</dbReference>
<sequence>MKRPNVTKALSQEHPHLSAIGDFVSKIGDKINDFLGKETTKVEEEEVVEVNDRENIVVDPLLEDQDQCDDCKVEADRQDYSLINPSSQFKCGPILRYQDIHTARRRWIGSVLIVTDKEEQPPRLVLRDPTKARVGFSHARQLENWEGNRFYRYDIQLQLMAHREKKIEYWFEKENGEKVAEPQKWNFYVPALEEGHNWAFYSCNGFTSDVVDPEGDHHGANPLWNDLLAAHDQNPFHTMIGGGDQIYNDDVLETPEMVEWLKMDGDERTAVEFNNEKRYAVEKYYFEHYVQHFNTGSYSKALSLIPSVNTWDDHDIIDGYGSYPPKYQTCEVMQGIGACAARFYLLFQQHANANTTDHAGLQTSASGKGWNCITHLGKRTLMVLPDTRSERSKQMILSNETYEMLETEIRAKMLPTTKHLVIVLGTPLVYPALKLFEEALEKLGDKLSRGSVIGKVFGKCKAFDNVLGQFGPELLDDLVDSWACTIHTEEKRRMVEMLQAIAVERSVRVTFVGGDVHVGGAGRLFGKTSQDRLTDPYDMVQIVSSAIVNAPPPGAVIHALHASSKTYSLNDSTSEQMTEVFHKDVDGNILEKKKLLNRRNWCEVRELLGDHHHQKQHQEDQLLFTLRVENLDHVNVTKYPIVVDYLHTRED</sequence>
<feature type="domain" description="PhoD-like phosphatase" evidence="1">
    <location>
        <begin position="185"/>
        <end position="439"/>
    </location>
</feature>
<keyword evidence="3" id="KW-1185">Reference proteome</keyword>
<evidence type="ECO:0000259" key="1">
    <source>
        <dbReference type="Pfam" id="PF19050"/>
    </source>
</evidence>
<protein>
    <recommendedName>
        <fullName evidence="1">PhoD-like phosphatase domain-containing protein</fullName>
    </recommendedName>
</protein>
<dbReference type="CDD" id="cd07389">
    <property type="entry name" value="MPP_PhoD"/>
    <property type="match status" value="1"/>
</dbReference>
<dbReference type="Proteomes" id="UP000707451">
    <property type="component" value="Unassembled WGS sequence"/>
</dbReference>
<evidence type="ECO:0000313" key="2">
    <source>
        <dbReference type="EMBL" id="KAG9066747.1"/>
    </source>
</evidence>
<proteinExistence type="predicted"/>
<dbReference type="InterPro" id="IPR018946">
    <property type="entry name" value="PhoD-like_MPP"/>
</dbReference>
<dbReference type="PANTHER" id="PTHR46689">
    <property type="entry name" value="MEMBRANE PROTEIN, PUTATIVE-RELATED"/>
    <property type="match status" value="1"/>
</dbReference>
<dbReference type="AlphaFoldDB" id="A0A9P8BVA8"/>
<dbReference type="InterPro" id="IPR043904">
    <property type="entry name" value="PhoD_2-like"/>
</dbReference>
<dbReference type="EMBL" id="JAHRHY010000009">
    <property type="protein sequence ID" value="KAG9066747.1"/>
    <property type="molecule type" value="Genomic_DNA"/>
</dbReference>
<comment type="caution">
    <text evidence="2">The sequence shown here is derived from an EMBL/GenBank/DDBJ whole genome shotgun (WGS) entry which is preliminary data.</text>
</comment>
<accession>A0A9P8BVA8</accession>
<feature type="domain" description="PhoD-like phosphatase" evidence="1">
    <location>
        <begin position="453"/>
        <end position="613"/>
    </location>
</feature>
<dbReference type="Pfam" id="PF19050">
    <property type="entry name" value="PhoD_2"/>
    <property type="match status" value="2"/>
</dbReference>
<organism evidence="2 3">
    <name type="scientific">Linnemannia hyalina</name>
    <dbReference type="NCBI Taxonomy" id="64524"/>
    <lineage>
        <taxon>Eukaryota</taxon>
        <taxon>Fungi</taxon>
        <taxon>Fungi incertae sedis</taxon>
        <taxon>Mucoromycota</taxon>
        <taxon>Mortierellomycotina</taxon>
        <taxon>Mortierellomycetes</taxon>
        <taxon>Mortierellales</taxon>
        <taxon>Mortierellaceae</taxon>
        <taxon>Linnemannia</taxon>
    </lineage>
</organism>
<dbReference type="OrthoDB" id="9999821at2759"/>
<gene>
    <name evidence="2" type="ORF">KI688_012656</name>
</gene>
<dbReference type="InterPro" id="IPR038607">
    <property type="entry name" value="PhoD-like_sf"/>
</dbReference>
<dbReference type="PANTHER" id="PTHR46689:SF1">
    <property type="entry name" value="PHOD-LIKE PHOSPHATASE DOMAIN-CONTAINING PROTEIN"/>
    <property type="match status" value="1"/>
</dbReference>
<reference evidence="2" key="1">
    <citation type="submission" date="2021-06" db="EMBL/GenBank/DDBJ databases">
        <title>Genome Sequence of Mortierella hyaline Strain SCG-10, a Cold-Adapted, Nitrate-Reducing Fungus Isolated from Soil in Minnesota, USA.</title>
        <authorList>
            <person name="Aldossari N."/>
        </authorList>
    </citation>
    <scope>NUCLEOTIDE SEQUENCE</scope>
    <source>
        <strain evidence="2">SCG-10</strain>
    </source>
</reference>
<dbReference type="GO" id="GO:0016020">
    <property type="term" value="C:membrane"/>
    <property type="evidence" value="ECO:0007669"/>
    <property type="project" value="TreeGrafter"/>
</dbReference>